<dbReference type="Gene3D" id="3.40.50.1820">
    <property type="entry name" value="alpha/beta hydrolase"/>
    <property type="match status" value="1"/>
</dbReference>
<accession>M1NU89</accession>
<name>M1NU89_BARAA</name>
<reference evidence="1 2" key="1">
    <citation type="journal article" date="2013" name="PLoS Genet.">
        <title>A gene transfer agent and a dynamic repertoire of secretion systems hold the keys to the explosive radiation of the emerging pathogen Bartonella.</title>
        <authorList>
            <person name="Guy L."/>
            <person name="Nystedt B."/>
            <person name="Toft C."/>
            <person name="Zaremba-Niedzwiedzka K."/>
            <person name="Berglund E.C."/>
            <person name="Granberg F."/>
            <person name="Naslund K."/>
            <person name="Eriksson A.S."/>
            <person name="Andersson S.G."/>
        </authorList>
    </citation>
    <scope>NUCLEOTIDE SEQUENCE [LARGE SCALE GENOMIC DNA]</scope>
    <source>
        <strain evidence="1 2">Aust/NH1</strain>
    </source>
</reference>
<sequence>MKKKAVILSPIMPLWDDGRFCLDIQNLLLKNDIDFTILDTPSLLKGVPKEDNLALVEEEIKRRFNFPILLIGFSMAGTLAQMLAYRLANVEAVISLSGPGYADDVLKKHIGALLLLLEDGALCDALELLHRYAQPVDTSVPLGNILIPEEQKAEALDRMKNGFKLLLEMDARTVIGKFKGKFLSLVGAKSQLATVKNQTASVLEYHEYHTIKNAGARLWRDDPTIVGDIINSWIKKI</sequence>
<dbReference type="KEGG" id="baus:BAnh1_09980"/>
<proteinExistence type="predicted"/>
<dbReference type="AlphaFoldDB" id="M1NU89"/>
<organism evidence="1 2">
    <name type="scientific">Bartonella australis (strain Aust/NH1)</name>
    <dbReference type="NCBI Taxonomy" id="1094489"/>
    <lineage>
        <taxon>Bacteria</taxon>
        <taxon>Pseudomonadati</taxon>
        <taxon>Pseudomonadota</taxon>
        <taxon>Alphaproteobacteria</taxon>
        <taxon>Hyphomicrobiales</taxon>
        <taxon>Bartonellaceae</taxon>
        <taxon>Bartonella</taxon>
    </lineage>
</organism>
<dbReference type="eggNOG" id="COG1073">
    <property type="taxonomic scope" value="Bacteria"/>
</dbReference>
<dbReference type="EMBL" id="CP003123">
    <property type="protein sequence ID" value="AGF74868.1"/>
    <property type="molecule type" value="Genomic_DNA"/>
</dbReference>
<keyword evidence="2" id="KW-1185">Reference proteome</keyword>
<evidence type="ECO:0000313" key="1">
    <source>
        <dbReference type="EMBL" id="AGF74868.1"/>
    </source>
</evidence>
<evidence type="ECO:0000313" key="2">
    <source>
        <dbReference type="Proteomes" id="UP000011729"/>
    </source>
</evidence>
<dbReference type="InterPro" id="IPR029058">
    <property type="entry name" value="AB_hydrolase_fold"/>
</dbReference>
<evidence type="ECO:0008006" key="3">
    <source>
        <dbReference type="Google" id="ProtNLM"/>
    </source>
</evidence>
<dbReference type="SUPFAM" id="SSF53474">
    <property type="entry name" value="alpha/beta-Hydrolases"/>
    <property type="match status" value="1"/>
</dbReference>
<dbReference type="RefSeq" id="WP_015398372.1">
    <property type="nucleotide sequence ID" value="NC_020300.1"/>
</dbReference>
<dbReference type="OrthoDB" id="3689331at2"/>
<gene>
    <name evidence="1" type="ordered locus">BAnh1_09980</name>
</gene>
<dbReference type="Proteomes" id="UP000011729">
    <property type="component" value="Chromosome"/>
</dbReference>
<protein>
    <recommendedName>
        <fullName evidence="3">Alpha/beta hydrolase</fullName>
    </recommendedName>
</protein>
<dbReference type="PATRIC" id="fig|1094489.3.peg.1224"/>
<dbReference type="STRING" id="1094489.BAnh1_09980"/>
<dbReference type="HOGENOM" id="CLU_1077154_0_0_5"/>